<reference evidence="4" key="1">
    <citation type="submission" date="2022-08" db="EMBL/GenBank/DDBJ databases">
        <authorList>
            <person name="Takahashi K."/>
            <person name="Suzuki S."/>
            <person name="Kawachi M."/>
            <person name="Higashiyama T."/>
            <person name="Nozaki H."/>
        </authorList>
    </citation>
    <scope>NUCLEOTIDE SEQUENCE</scope>
    <source>
        <strain evidence="4">NIES-4479</strain>
    </source>
</reference>
<feature type="region of interest" description="Disordered" evidence="1">
    <location>
        <begin position="39"/>
        <end position="95"/>
    </location>
</feature>
<evidence type="ECO:0000313" key="3">
    <source>
        <dbReference type="EMBL" id="GLC60880.1"/>
    </source>
</evidence>
<comment type="caution">
    <text evidence="4">The sequence shown here is derived from an EMBL/GenBank/DDBJ whole genome shotgun (WGS) entry which is preliminary data.</text>
</comment>
<accession>A0A9W6BZZ0</accession>
<feature type="region of interest" description="Disordered" evidence="1">
    <location>
        <begin position="1"/>
        <end position="22"/>
    </location>
</feature>
<evidence type="ECO:0000313" key="5">
    <source>
        <dbReference type="Proteomes" id="UP001165080"/>
    </source>
</evidence>
<proteinExistence type="predicted"/>
<organism evidence="4 5">
    <name type="scientific">Pleodorina starrii</name>
    <dbReference type="NCBI Taxonomy" id="330485"/>
    <lineage>
        <taxon>Eukaryota</taxon>
        <taxon>Viridiplantae</taxon>
        <taxon>Chlorophyta</taxon>
        <taxon>core chlorophytes</taxon>
        <taxon>Chlorophyceae</taxon>
        <taxon>CS clade</taxon>
        <taxon>Chlamydomonadales</taxon>
        <taxon>Volvocaceae</taxon>
        <taxon>Pleodorina</taxon>
    </lineage>
</organism>
<sequence>MACGRSVGQSDAQPHPVQSIEVGPRSLAGVSCAAAVGAGHHAGRRGGGGCRGAGALWPGPSSGTSQKAWGRTGRTGKETEQQEERKESWREMQAAGAAPTLAGRWVPAAVLGLAVTCSCRSHVFELQEPEDSTLASAVTGWWRRQRQPILRWCSS</sequence>
<evidence type="ECO:0000313" key="2">
    <source>
        <dbReference type="EMBL" id="GLC57546.1"/>
    </source>
</evidence>
<dbReference type="Proteomes" id="UP001165080">
    <property type="component" value="Unassembled WGS sequence"/>
</dbReference>
<evidence type="ECO:0000256" key="1">
    <source>
        <dbReference type="SAM" id="MobiDB-lite"/>
    </source>
</evidence>
<name>A0A9W6BZZ0_9CHLO</name>
<dbReference type="EMBL" id="BRXU01000040">
    <property type="protein sequence ID" value="GLC60937.1"/>
    <property type="molecule type" value="Genomic_DNA"/>
</dbReference>
<evidence type="ECO:0000313" key="4">
    <source>
        <dbReference type="EMBL" id="GLC60937.1"/>
    </source>
</evidence>
<protein>
    <submittedName>
        <fullName evidence="4">Uncharacterized protein</fullName>
    </submittedName>
</protein>
<gene>
    <name evidence="4" type="primary">PLESTB002712</name>
    <name evidence="2" type="synonym">PLESTB001778</name>
    <name evidence="3" type="synonym">PLESTB002702</name>
    <name evidence="2" type="ORF">PLESTB_001238900</name>
    <name evidence="3" type="ORF">PLESTB_001686700</name>
    <name evidence="4" type="ORF">PLESTB_001694700</name>
</gene>
<reference evidence="4 5" key="2">
    <citation type="journal article" date="2023" name="Commun. Biol.">
        <title>Reorganization of the ancestral sex-determining regions during the evolution of trioecy in Pleodorina starrii.</title>
        <authorList>
            <person name="Takahashi K."/>
            <person name="Suzuki S."/>
            <person name="Kawai-Toyooka H."/>
            <person name="Yamamoto K."/>
            <person name="Hamaji T."/>
            <person name="Ootsuki R."/>
            <person name="Yamaguchi H."/>
            <person name="Kawachi M."/>
            <person name="Higashiyama T."/>
            <person name="Nozaki H."/>
        </authorList>
    </citation>
    <scope>NUCLEOTIDE SEQUENCE [LARGE SCALE GENOMIC DNA]</scope>
    <source>
        <strain evidence="4 5">NIES-4479</strain>
    </source>
</reference>
<keyword evidence="5" id="KW-1185">Reference proteome</keyword>
<feature type="compositionally biased region" description="Basic and acidic residues" evidence="1">
    <location>
        <begin position="75"/>
        <end position="90"/>
    </location>
</feature>
<dbReference type="EMBL" id="BRXU01000039">
    <property type="protein sequence ID" value="GLC60880.1"/>
    <property type="molecule type" value="Genomic_DNA"/>
</dbReference>
<dbReference type="AlphaFoldDB" id="A0A9W6BZZ0"/>
<dbReference type="EMBL" id="BRXU01000019">
    <property type="protein sequence ID" value="GLC57546.1"/>
    <property type="molecule type" value="Genomic_DNA"/>
</dbReference>